<comment type="caution">
    <text evidence="1">The sequence shown here is derived from an EMBL/GenBank/DDBJ whole genome shotgun (WGS) entry which is preliminary data.</text>
</comment>
<feature type="non-terminal residue" evidence="1">
    <location>
        <position position="1"/>
    </location>
</feature>
<dbReference type="Proteomes" id="UP000663829">
    <property type="component" value="Unassembled WGS sequence"/>
</dbReference>
<evidence type="ECO:0000313" key="1">
    <source>
        <dbReference type="EMBL" id="CAF1680459.1"/>
    </source>
</evidence>
<gene>
    <name evidence="1" type="ORF">GPM918_LOCUS46584</name>
    <name evidence="2" type="ORF">SRO942_LOCUS51053</name>
</gene>
<evidence type="ECO:0000313" key="2">
    <source>
        <dbReference type="EMBL" id="CAF4680438.1"/>
    </source>
</evidence>
<dbReference type="EMBL" id="CAJOBC010153912">
    <property type="protein sequence ID" value="CAF4680438.1"/>
    <property type="molecule type" value="Genomic_DNA"/>
</dbReference>
<accession>A0A816GWD7</accession>
<proteinExistence type="predicted"/>
<protein>
    <submittedName>
        <fullName evidence="1">Uncharacterized protein</fullName>
    </submittedName>
</protein>
<dbReference type="Proteomes" id="UP000681722">
    <property type="component" value="Unassembled WGS sequence"/>
</dbReference>
<name>A0A816GWD7_9BILA</name>
<organism evidence="1 3">
    <name type="scientific">Didymodactylos carnosus</name>
    <dbReference type="NCBI Taxonomy" id="1234261"/>
    <lineage>
        <taxon>Eukaryota</taxon>
        <taxon>Metazoa</taxon>
        <taxon>Spiralia</taxon>
        <taxon>Gnathifera</taxon>
        <taxon>Rotifera</taxon>
        <taxon>Eurotatoria</taxon>
        <taxon>Bdelloidea</taxon>
        <taxon>Philodinida</taxon>
        <taxon>Philodinidae</taxon>
        <taxon>Didymodactylos</taxon>
    </lineage>
</organism>
<sequence length="11" mass="1255">MVRLGLGCRIH</sequence>
<dbReference type="EMBL" id="CAJNOQ010066242">
    <property type="protein sequence ID" value="CAF1680459.1"/>
    <property type="molecule type" value="Genomic_DNA"/>
</dbReference>
<evidence type="ECO:0000313" key="3">
    <source>
        <dbReference type="Proteomes" id="UP000663829"/>
    </source>
</evidence>
<keyword evidence="3" id="KW-1185">Reference proteome</keyword>
<reference evidence="1" key="1">
    <citation type="submission" date="2021-02" db="EMBL/GenBank/DDBJ databases">
        <authorList>
            <person name="Nowell W R."/>
        </authorList>
    </citation>
    <scope>NUCLEOTIDE SEQUENCE</scope>
</reference>
<feature type="non-terminal residue" evidence="1">
    <location>
        <position position="11"/>
    </location>
</feature>